<accession>A0ABR1TN81</accession>
<organism evidence="1 2">
    <name type="scientific">Apiospora saccharicola</name>
    <dbReference type="NCBI Taxonomy" id="335842"/>
    <lineage>
        <taxon>Eukaryota</taxon>
        <taxon>Fungi</taxon>
        <taxon>Dikarya</taxon>
        <taxon>Ascomycota</taxon>
        <taxon>Pezizomycotina</taxon>
        <taxon>Sordariomycetes</taxon>
        <taxon>Xylariomycetidae</taxon>
        <taxon>Amphisphaeriales</taxon>
        <taxon>Apiosporaceae</taxon>
        <taxon>Apiospora</taxon>
    </lineage>
</organism>
<sequence>MVQTPTEEVGERSEECASEYFWETGSMTRTKNILPILKGVERFSTFINLVDGSNTVFASGGGELFKLTQSSAAGAKIHIPVISDILEMIGIPSISFLDMFLWIGAVSCDVFYDLRGSLIYLYAKEI</sequence>
<protein>
    <submittedName>
        <fullName evidence="1">Uncharacterized protein</fullName>
    </submittedName>
</protein>
<evidence type="ECO:0000313" key="1">
    <source>
        <dbReference type="EMBL" id="KAK8047375.1"/>
    </source>
</evidence>
<proteinExistence type="predicted"/>
<dbReference type="Proteomes" id="UP001446871">
    <property type="component" value="Unassembled WGS sequence"/>
</dbReference>
<reference evidence="1 2" key="1">
    <citation type="submission" date="2023-01" db="EMBL/GenBank/DDBJ databases">
        <title>Analysis of 21 Apiospora genomes using comparative genomics revels a genus with tremendous synthesis potential of carbohydrate active enzymes and secondary metabolites.</title>
        <authorList>
            <person name="Sorensen T."/>
        </authorList>
    </citation>
    <scope>NUCLEOTIDE SEQUENCE [LARGE SCALE GENOMIC DNA]</scope>
    <source>
        <strain evidence="1 2">CBS 83171</strain>
    </source>
</reference>
<evidence type="ECO:0000313" key="2">
    <source>
        <dbReference type="Proteomes" id="UP001446871"/>
    </source>
</evidence>
<comment type="caution">
    <text evidence="1">The sequence shown here is derived from an EMBL/GenBank/DDBJ whole genome shotgun (WGS) entry which is preliminary data.</text>
</comment>
<name>A0ABR1TN81_9PEZI</name>
<gene>
    <name evidence="1" type="ORF">PG996_015439</name>
</gene>
<keyword evidence="2" id="KW-1185">Reference proteome</keyword>
<dbReference type="EMBL" id="JAQQWM010000009">
    <property type="protein sequence ID" value="KAK8047375.1"/>
    <property type="molecule type" value="Genomic_DNA"/>
</dbReference>